<protein>
    <submittedName>
        <fullName evidence="1">Uncharacterized protein</fullName>
    </submittedName>
</protein>
<accession>A0A943DQY8</accession>
<dbReference type="EMBL" id="JAGZEE010000013">
    <property type="protein sequence ID" value="MBS5411118.1"/>
    <property type="molecule type" value="Genomic_DNA"/>
</dbReference>
<organism evidence="1 2">
    <name type="scientific">Bacteroides thetaiotaomicron</name>
    <dbReference type="NCBI Taxonomy" id="818"/>
    <lineage>
        <taxon>Bacteria</taxon>
        <taxon>Pseudomonadati</taxon>
        <taxon>Bacteroidota</taxon>
        <taxon>Bacteroidia</taxon>
        <taxon>Bacteroidales</taxon>
        <taxon>Bacteroidaceae</taxon>
        <taxon>Bacteroides</taxon>
    </lineage>
</organism>
<dbReference type="Proteomes" id="UP000782901">
    <property type="component" value="Unassembled WGS sequence"/>
</dbReference>
<proteinExistence type="predicted"/>
<name>A0A943DQY8_BACT4</name>
<dbReference type="AlphaFoldDB" id="A0A943DQY8"/>
<evidence type="ECO:0000313" key="1">
    <source>
        <dbReference type="EMBL" id="MBS5411118.1"/>
    </source>
</evidence>
<dbReference type="RefSeq" id="WP_195739719.1">
    <property type="nucleotide sequence ID" value="NZ_JADMRY010000001.1"/>
</dbReference>
<comment type="caution">
    <text evidence="1">The sequence shown here is derived from an EMBL/GenBank/DDBJ whole genome shotgun (WGS) entry which is preliminary data.</text>
</comment>
<gene>
    <name evidence="1" type="ORF">KHY35_10465</name>
</gene>
<sequence length="50" mass="5641">MKPYVIADVTGKAFFSLSPHTQIHGTVKGIQRHIQAAAFSHLHFLLFHKL</sequence>
<evidence type="ECO:0000313" key="2">
    <source>
        <dbReference type="Proteomes" id="UP000782901"/>
    </source>
</evidence>
<reference evidence="1" key="1">
    <citation type="submission" date="2021-02" db="EMBL/GenBank/DDBJ databases">
        <title>Infant gut strain persistence is associated with maternal origin, phylogeny, and functional potential including surface adhesion and iron acquisition.</title>
        <authorList>
            <person name="Lou Y.C."/>
        </authorList>
    </citation>
    <scope>NUCLEOTIDE SEQUENCE</scope>
    <source>
        <strain evidence="1">L3_082_243G1_dasL3_082_243G1_maxbin2.maxbin.015s ta_sub</strain>
    </source>
</reference>